<reference evidence="1 2" key="1">
    <citation type="submission" date="2014-12" db="EMBL/GenBank/DDBJ databases">
        <title>Genome sequence of Flavobacterium anhuiense RCM74.</title>
        <authorList>
            <person name="Kim J.F."/>
            <person name="Song J.Y."/>
            <person name="Kwak M.-J."/>
            <person name="Lee S.-W."/>
        </authorList>
    </citation>
    <scope>NUCLEOTIDE SEQUENCE [LARGE SCALE GENOMIC DNA]</scope>
    <source>
        <strain evidence="1 2">RCM74</strain>
    </source>
</reference>
<dbReference type="EMBL" id="JUIV01000005">
    <property type="protein sequence ID" value="RYJ39031.1"/>
    <property type="molecule type" value="Genomic_DNA"/>
</dbReference>
<accession>A0A444VZG9</accession>
<gene>
    <name evidence="1" type="ORF">NU08_1869</name>
</gene>
<proteinExistence type="predicted"/>
<organism evidence="1 2">
    <name type="scientific">Flavobacterium anhuiense</name>
    <dbReference type="NCBI Taxonomy" id="459526"/>
    <lineage>
        <taxon>Bacteria</taxon>
        <taxon>Pseudomonadati</taxon>
        <taxon>Bacteroidota</taxon>
        <taxon>Flavobacteriia</taxon>
        <taxon>Flavobacteriales</taxon>
        <taxon>Flavobacteriaceae</taxon>
        <taxon>Flavobacterium</taxon>
    </lineage>
</organism>
<evidence type="ECO:0000313" key="1">
    <source>
        <dbReference type="EMBL" id="RYJ39031.1"/>
    </source>
</evidence>
<protein>
    <submittedName>
        <fullName evidence="1">Uncharacterized protein</fullName>
    </submittedName>
</protein>
<evidence type="ECO:0000313" key="2">
    <source>
        <dbReference type="Proteomes" id="UP000290433"/>
    </source>
</evidence>
<sequence length="40" mass="4693">MQFATHFCKERTALKGCKDVLNFKKRTMKNLTLGKCLIFK</sequence>
<name>A0A444VZG9_9FLAO</name>
<comment type="caution">
    <text evidence="1">The sequence shown here is derived from an EMBL/GenBank/DDBJ whole genome shotgun (WGS) entry which is preliminary data.</text>
</comment>
<dbReference type="Proteomes" id="UP000290433">
    <property type="component" value="Unassembled WGS sequence"/>
</dbReference>
<dbReference type="AlphaFoldDB" id="A0A444VZG9"/>